<dbReference type="EMBL" id="BAABBI010000002">
    <property type="protein sequence ID" value="GAA3785640.1"/>
    <property type="molecule type" value="Genomic_DNA"/>
</dbReference>
<dbReference type="InterPro" id="IPR048503">
    <property type="entry name" value="NamZ_C"/>
</dbReference>
<feature type="domain" description="Peptidoglycan beta-N-acetylmuramidase NamZ C-terminal" evidence="2">
    <location>
        <begin position="265"/>
        <end position="404"/>
    </location>
</feature>
<dbReference type="InterPro" id="IPR048502">
    <property type="entry name" value="NamZ_N"/>
</dbReference>
<dbReference type="PANTHER" id="PTHR42915:SF1">
    <property type="entry name" value="PEPTIDOGLYCAN BETA-N-ACETYLMURAMIDASE NAMZ"/>
    <property type="match status" value="1"/>
</dbReference>
<dbReference type="Proteomes" id="UP001501456">
    <property type="component" value="Unassembled WGS sequence"/>
</dbReference>
<name>A0ABP7H8U5_9FLAO</name>
<evidence type="ECO:0000259" key="1">
    <source>
        <dbReference type="Pfam" id="PF07075"/>
    </source>
</evidence>
<proteinExistence type="predicted"/>
<evidence type="ECO:0000313" key="4">
    <source>
        <dbReference type="Proteomes" id="UP001501456"/>
    </source>
</evidence>
<keyword evidence="4" id="KW-1185">Reference proteome</keyword>
<dbReference type="PANTHER" id="PTHR42915">
    <property type="entry name" value="HYPOTHETICAL 460 KDA PROTEIN IN FEUA-SIGW INTERGENIC REGION [PRECURSOR]"/>
    <property type="match status" value="1"/>
</dbReference>
<evidence type="ECO:0000259" key="2">
    <source>
        <dbReference type="Pfam" id="PF20732"/>
    </source>
</evidence>
<dbReference type="PIRSF" id="PIRSF016719">
    <property type="entry name" value="UCP016719"/>
    <property type="match status" value="1"/>
</dbReference>
<dbReference type="InterPro" id="IPR008302">
    <property type="entry name" value="NamZ"/>
</dbReference>
<accession>A0ABP7H8U5</accession>
<protein>
    <submittedName>
        <fullName evidence="3">DUF1343 domain-containing protein</fullName>
    </submittedName>
</protein>
<sequence length="405" mass="45126">MVLISCGNLSKDKATNVKTDTKATLLKNEDSLPMVGANQTARYLTLLEGKRVGIVANQTSVIFKASDESLQLEYTHIVDSLVSLNIDIKKVFAPEHGFRGKADAGEIVKDGVDTKTGLPIVSLYGSNKKPTPEQLTNLDLVIFDIQDVGARFYTYISSLHYVMEACAEANIPVLILDRPNPNGHYIDGPILETKYKSFVGMHPVPVVHGMTIGEYAKMINGEKWLKDEISCDITVIPVKNYTHSTPYSLPIKPSPNLPNDTAINLYPSLCFFEGTSVSAGRGTDKQFQIFGSPALDTTMFSFNYKFIPQPNDGAKYPKHENVTCFGKDLSNSAKLNRLDLNHLIEAYQATNDKDAFFNNFFIKLAGTEALQKQIESKHTAYEIKKTWVRGLQAYDSMRQPYLIYK</sequence>
<feature type="domain" description="Peptidoglycan beta-N-acetylmuramidase NamZ N-terminal" evidence="1">
    <location>
        <begin position="52"/>
        <end position="260"/>
    </location>
</feature>
<dbReference type="Gene3D" id="3.90.1150.140">
    <property type="match status" value="1"/>
</dbReference>
<comment type="caution">
    <text evidence="3">The sequence shown here is derived from an EMBL/GenBank/DDBJ whole genome shotgun (WGS) entry which is preliminary data.</text>
</comment>
<dbReference type="Gene3D" id="3.40.50.12170">
    <property type="entry name" value="Uncharacterised protein PF07075, DUF1343"/>
    <property type="match status" value="1"/>
</dbReference>
<gene>
    <name evidence="3" type="ORF">GCM10022271_17690</name>
</gene>
<dbReference type="Pfam" id="PF20732">
    <property type="entry name" value="NamZ_C"/>
    <property type="match status" value="1"/>
</dbReference>
<organism evidence="3 4">
    <name type="scientific">Corallibacter vietnamensis</name>
    <dbReference type="NCBI Taxonomy" id="904130"/>
    <lineage>
        <taxon>Bacteria</taxon>
        <taxon>Pseudomonadati</taxon>
        <taxon>Bacteroidota</taxon>
        <taxon>Flavobacteriia</taxon>
        <taxon>Flavobacteriales</taxon>
        <taxon>Flavobacteriaceae</taxon>
        <taxon>Corallibacter</taxon>
    </lineage>
</organism>
<dbReference type="Pfam" id="PF07075">
    <property type="entry name" value="NamZ_N"/>
    <property type="match status" value="1"/>
</dbReference>
<reference evidence="4" key="1">
    <citation type="journal article" date="2019" name="Int. J. Syst. Evol. Microbiol.">
        <title>The Global Catalogue of Microorganisms (GCM) 10K type strain sequencing project: providing services to taxonomists for standard genome sequencing and annotation.</title>
        <authorList>
            <consortium name="The Broad Institute Genomics Platform"/>
            <consortium name="The Broad Institute Genome Sequencing Center for Infectious Disease"/>
            <person name="Wu L."/>
            <person name="Ma J."/>
        </authorList>
    </citation>
    <scope>NUCLEOTIDE SEQUENCE [LARGE SCALE GENOMIC DNA]</scope>
    <source>
        <strain evidence="4">JCM 17525</strain>
    </source>
</reference>
<evidence type="ECO:0000313" key="3">
    <source>
        <dbReference type="EMBL" id="GAA3785640.1"/>
    </source>
</evidence>